<name>A0A398B4X7_9BACI</name>
<feature type="compositionally biased region" description="Polar residues" evidence="1">
    <location>
        <begin position="79"/>
        <end position="93"/>
    </location>
</feature>
<keyword evidence="2" id="KW-0472">Membrane</keyword>
<dbReference type="OrthoDB" id="2989424at2"/>
<dbReference type="AlphaFoldDB" id="A0A398B4X7"/>
<accession>A0A398B4X7</accession>
<feature type="region of interest" description="Disordered" evidence="1">
    <location>
        <begin position="64"/>
        <end position="123"/>
    </location>
</feature>
<keyword evidence="4" id="KW-1185">Reference proteome</keyword>
<feature type="compositionally biased region" description="Basic residues" evidence="1">
    <location>
        <begin position="66"/>
        <end position="78"/>
    </location>
</feature>
<dbReference type="NCBIfam" id="NF041554">
    <property type="entry name" value="SA1362_fam"/>
    <property type="match status" value="1"/>
</dbReference>
<organism evidence="3 4">
    <name type="scientific">Mesobacillus zeae</name>
    <dbReference type="NCBI Taxonomy" id="1917180"/>
    <lineage>
        <taxon>Bacteria</taxon>
        <taxon>Bacillati</taxon>
        <taxon>Bacillota</taxon>
        <taxon>Bacilli</taxon>
        <taxon>Bacillales</taxon>
        <taxon>Bacillaceae</taxon>
        <taxon>Mesobacillus</taxon>
    </lineage>
</organism>
<feature type="compositionally biased region" description="Basic residues" evidence="1">
    <location>
        <begin position="114"/>
        <end position="123"/>
    </location>
</feature>
<dbReference type="InterPro" id="IPR048110">
    <property type="entry name" value="SA1362/YqhP-like"/>
</dbReference>
<evidence type="ECO:0000313" key="4">
    <source>
        <dbReference type="Proteomes" id="UP000265816"/>
    </source>
</evidence>
<evidence type="ECO:0000313" key="3">
    <source>
        <dbReference type="EMBL" id="RID83878.1"/>
    </source>
</evidence>
<dbReference type="Proteomes" id="UP000265816">
    <property type="component" value="Unassembled WGS sequence"/>
</dbReference>
<reference evidence="3 4" key="1">
    <citation type="submission" date="2018-08" db="EMBL/GenBank/DDBJ databases">
        <title>Bacillus jemisoniae sp. nov., Bacillus chryseoplanitiae sp. nov., Bacillus resnikiae sp. nov., and Bacillus frankliniae sp. nov., isolated from Viking spacecraft and associated surfaces.</title>
        <authorList>
            <person name="Seuylemezian A."/>
            <person name="Vaishampayan P."/>
        </authorList>
    </citation>
    <scope>NUCLEOTIDE SEQUENCE [LARGE SCALE GENOMIC DNA]</scope>
    <source>
        <strain evidence="3 4">JJ-247</strain>
    </source>
</reference>
<proteinExistence type="predicted"/>
<dbReference type="EMBL" id="QWVT01000024">
    <property type="protein sequence ID" value="RID83878.1"/>
    <property type="molecule type" value="Genomic_DNA"/>
</dbReference>
<gene>
    <name evidence="3" type="ORF">D1970_14870</name>
</gene>
<sequence>MYNRTSFYIVLGLIILAGIGVTQSLVSDPIVFLQTIAGFVLIAAVIFFIVNRFYKANPMKQEQRSFHKAAKQSKKRFQTKSQPLTSKRSSVGSISAARKKKKDAPHLTVIEGKKGKKKNRASF</sequence>
<comment type="caution">
    <text evidence="3">The sequence shown here is derived from an EMBL/GenBank/DDBJ whole genome shotgun (WGS) entry which is preliminary data.</text>
</comment>
<feature type="transmembrane region" description="Helical" evidence="2">
    <location>
        <begin position="7"/>
        <end position="26"/>
    </location>
</feature>
<evidence type="ECO:0000256" key="1">
    <source>
        <dbReference type="SAM" id="MobiDB-lite"/>
    </source>
</evidence>
<keyword evidence="2" id="KW-0812">Transmembrane</keyword>
<keyword evidence="2" id="KW-1133">Transmembrane helix</keyword>
<evidence type="ECO:0000256" key="2">
    <source>
        <dbReference type="SAM" id="Phobius"/>
    </source>
</evidence>
<protein>
    <submittedName>
        <fullName evidence="3">Uncharacterized protein</fullName>
    </submittedName>
</protein>
<feature type="transmembrane region" description="Helical" evidence="2">
    <location>
        <begin position="32"/>
        <end position="54"/>
    </location>
</feature>